<dbReference type="Proteomes" id="UP001296104">
    <property type="component" value="Unassembled WGS sequence"/>
</dbReference>
<reference evidence="3" key="1">
    <citation type="submission" date="2023-11" db="EMBL/GenBank/DDBJ databases">
        <authorList>
            <person name="Alioto T."/>
            <person name="Alioto T."/>
            <person name="Gomez Garrido J."/>
        </authorList>
    </citation>
    <scope>NUCLEOTIDE SEQUENCE</scope>
</reference>
<dbReference type="AlphaFoldDB" id="A0AAI8W2F1"/>
<comment type="caution">
    <text evidence="3">The sequence shown here is derived from an EMBL/GenBank/DDBJ whole genome shotgun (WGS) entry which is preliminary data.</text>
</comment>
<name>A0AAI8W2F1_9PEZI</name>
<keyword evidence="2" id="KW-0732">Signal</keyword>
<gene>
    <name evidence="3" type="ORF">LECACI_7A000575</name>
</gene>
<feature type="region of interest" description="Disordered" evidence="1">
    <location>
        <begin position="69"/>
        <end position="96"/>
    </location>
</feature>
<keyword evidence="4" id="KW-1185">Reference proteome</keyword>
<dbReference type="EMBL" id="CAVMBE010000002">
    <property type="protein sequence ID" value="CAK3781545.1"/>
    <property type="molecule type" value="Genomic_DNA"/>
</dbReference>
<evidence type="ECO:0000256" key="2">
    <source>
        <dbReference type="SAM" id="SignalP"/>
    </source>
</evidence>
<evidence type="ECO:0000256" key="1">
    <source>
        <dbReference type="SAM" id="MobiDB-lite"/>
    </source>
</evidence>
<feature type="chain" id="PRO_5042525971" description="Vacuolar protein sorting-associated protein 62" evidence="2">
    <location>
        <begin position="17"/>
        <end position="368"/>
    </location>
</feature>
<dbReference type="InterPro" id="IPR009291">
    <property type="entry name" value="Vps62"/>
</dbReference>
<organism evidence="3 4">
    <name type="scientific">Lecanosticta acicola</name>
    <dbReference type="NCBI Taxonomy" id="111012"/>
    <lineage>
        <taxon>Eukaryota</taxon>
        <taxon>Fungi</taxon>
        <taxon>Dikarya</taxon>
        <taxon>Ascomycota</taxon>
        <taxon>Pezizomycotina</taxon>
        <taxon>Dothideomycetes</taxon>
        <taxon>Dothideomycetidae</taxon>
        <taxon>Mycosphaerellales</taxon>
        <taxon>Mycosphaerellaceae</taxon>
        <taxon>Lecanosticta</taxon>
    </lineage>
</organism>
<dbReference type="Pfam" id="PF06101">
    <property type="entry name" value="Vps62"/>
    <property type="match status" value="1"/>
</dbReference>
<accession>A0AAI8W2F1</accession>
<protein>
    <recommendedName>
        <fullName evidence="5">Vacuolar protein sorting-associated protein 62</fullName>
    </recommendedName>
</protein>
<proteinExistence type="predicted"/>
<dbReference type="PANTHER" id="PTHR48174">
    <property type="entry name" value="DUF946 FAMILY PROTEIN"/>
    <property type="match status" value="1"/>
</dbReference>
<evidence type="ECO:0000313" key="3">
    <source>
        <dbReference type="EMBL" id="CAK3781545.1"/>
    </source>
</evidence>
<feature type="signal peptide" evidence="2">
    <location>
        <begin position="1"/>
        <end position="16"/>
    </location>
</feature>
<dbReference type="PANTHER" id="PTHR48174:SF5">
    <property type="entry name" value="VACUOLAR PROTEIN SORTING-ASSOCIATED PROTEIN 62"/>
    <property type="match status" value="1"/>
</dbReference>
<evidence type="ECO:0000313" key="4">
    <source>
        <dbReference type="Proteomes" id="UP001296104"/>
    </source>
</evidence>
<sequence length="368" mass="40384">MLSFLLFAGLAAAAAAAEVPGYVNKYAPMVYLYSGENYLPADIGAQLENTHPDLNFTKLDVAAPTLENLDDLNSTQNSNGGQDVYLTSNSDPTTNPRPQYLSGVRPDANGKTENAVSSVIITTAHPENQTLDAFYFYFYAFDYGGDYPSIGDPFIGNIGNHVGDWEHNMIRFNSTTGLPLQVWYSQHASGQAFTYAATEKYGKEALRPVTYCANGSHANYAKSGTHDHTIPGVTLPYGPIEDHTDNGTLWDPTQNAYYFSFTPSSSPSNTSDDTGTFTAYNSTNTTTTAPANFLSFTGHWGDEMPPESDARQKCFLDIAALCAYTSGPTGPYFKDLNRARVCPDSDEECLVYTILLPRRERLHFRFQA</sequence>
<evidence type="ECO:0008006" key="5">
    <source>
        <dbReference type="Google" id="ProtNLM"/>
    </source>
</evidence>
<feature type="compositionally biased region" description="Polar residues" evidence="1">
    <location>
        <begin position="71"/>
        <end position="96"/>
    </location>
</feature>